<gene>
    <name evidence="2" type="ORF">CXG47_23290</name>
</gene>
<evidence type="ECO:0000313" key="3">
    <source>
        <dbReference type="Proteomes" id="UP000234744"/>
    </source>
</evidence>
<dbReference type="Gene3D" id="2.30.38.10">
    <property type="entry name" value="Luciferase, Domain 3"/>
    <property type="match status" value="1"/>
</dbReference>
<dbReference type="InterPro" id="IPR023213">
    <property type="entry name" value="CAT-like_dom_sf"/>
</dbReference>
<dbReference type="SUPFAM" id="SSF56801">
    <property type="entry name" value="Acetyl-CoA synthetase-like"/>
    <property type="match status" value="1"/>
</dbReference>
<dbReference type="Gene3D" id="3.30.559.10">
    <property type="entry name" value="Chloramphenicol acetyltransferase-like domain"/>
    <property type="match status" value="2"/>
</dbReference>
<proteinExistence type="predicted"/>
<feature type="non-terminal residue" evidence="2">
    <location>
        <position position="1235"/>
    </location>
</feature>
<dbReference type="PANTHER" id="PTHR45398:SF1">
    <property type="entry name" value="ENZYME, PUTATIVE (JCVI)-RELATED"/>
    <property type="match status" value="1"/>
</dbReference>
<dbReference type="Pfam" id="PF00550">
    <property type="entry name" value="PP-binding"/>
    <property type="match status" value="1"/>
</dbReference>
<dbReference type="Pfam" id="PF00501">
    <property type="entry name" value="AMP-binding"/>
    <property type="match status" value="1"/>
</dbReference>
<dbReference type="CDD" id="cd19531">
    <property type="entry name" value="LCL_NRPS-like"/>
    <property type="match status" value="1"/>
</dbReference>
<protein>
    <submittedName>
        <fullName evidence="2">Non-ribosomal peptide synthetase</fullName>
    </submittedName>
</protein>
<dbReference type="InterPro" id="IPR010071">
    <property type="entry name" value="AA_adenyl_dom"/>
</dbReference>
<dbReference type="Gene3D" id="3.30.300.30">
    <property type="match status" value="1"/>
</dbReference>
<reference evidence="2 3" key="1">
    <citation type="submission" date="2017-12" db="EMBL/GenBank/DDBJ databases">
        <title>Detection of the carbapenemase gene blaVIM-5 in members of the Pseudomonas putida group isolated from polluted Nigerian wetlands.</title>
        <authorList>
            <person name="Adelowo O."/>
            <person name="Vollmers J."/>
            <person name="Maeusezahl I."/>
            <person name="Kaster A.-K."/>
            <person name="Mueller J.A."/>
        </authorList>
    </citation>
    <scope>NUCLEOTIDE SEQUENCE [LARGE SCALE GENOMIC DNA]</scope>
    <source>
        <strain evidence="2 3">MR69</strain>
    </source>
</reference>
<dbReference type="Gene3D" id="3.30.559.30">
    <property type="entry name" value="Nonribosomal peptide synthetase, condensation domain"/>
    <property type="match status" value="1"/>
</dbReference>
<name>A0ABX4TVF6_PSEDL</name>
<dbReference type="SUPFAM" id="SSF52777">
    <property type="entry name" value="CoA-dependent acyltransferases"/>
    <property type="match status" value="3"/>
</dbReference>
<dbReference type="Gene3D" id="1.10.1200.10">
    <property type="entry name" value="ACP-like"/>
    <property type="match status" value="1"/>
</dbReference>
<dbReference type="CDD" id="cd17646">
    <property type="entry name" value="A_NRPS_AB3403-like"/>
    <property type="match status" value="1"/>
</dbReference>
<feature type="domain" description="Carrier" evidence="1">
    <location>
        <begin position="1008"/>
        <end position="1083"/>
    </location>
</feature>
<dbReference type="SUPFAM" id="SSF47336">
    <property type="entry name" value="ACP-like"/>
    <property type="match status" value="1"/>
</dbReference>
<dbReference type="EMBL" id="PJCJ01000021">
    <property type="protein sequence ID" value="PLV10343.1"/>
    <property type="molecule type" value="Genomic_DNA"/>
</dbReference>
<dbReference type="InterPro" id="IPR020845">
    <property type="entry name" value="AMP-binding_CS"/>
</dbReference>
<organism evidence="2 3">
    <name type="scientific">Pseudomonas plecoglossicida</name>
    <dbReference type="NCBI Taxonomy" id="70775"/>
    <lineage>
        <taxon>Bacteria</taxon>
        <taxon>Pseudomonadati</taxon>
        <taxon>Pseudomonadota</taxon>
        <taxon>Gammaproteobacteria</taxon>
        <taxon>Pseudomonadales</taxon>
        <taxon>Pseudomonadaceae</taxon>
        <taxon>Pseudomonas</taxon>
    </lineage>
</organism>
<dbReference type="PROSITE" id="PS50075">
    <property type="entry name" value="CARRIER"/>
    <property type="match status" value="1"/>
</dbReference>
<dbReference type="RefSeq" id="WP_145999343.1">
    <property type="nucleotide sequence ID" value="NZ_PJCJ01000021.1"/>
</dbReference>
<dbReference type="PROSITE" id="PS00455">
    <property type="entry name" value="AMP_BINDING"/>
    <property type="match status" value="1"/>
</dbReference>
<dbReference type="InterPro" id="IPR045851">
    <property type="entry name" value="AMP-bd_C_sf"/>
</dbReference>
<dbReference type="InterPro" id="IPR000873">
    <property type="entry name" value="AMP-dep_synth/lig_dom"/>
</dbReference>
<evidence type="ECO:0000313" key="2">
    <source>
        <dbReference type="EMBL" id="PLV10343.1"/>
    </source>
</evidence>
<evidence type="ECO:0000259" key="1">
    <source>
        <dbReference type="PROSITE" id="PS50075"/>
    </source>
</evidence>
<comment type="caution">
    <text evidence="2">The sequence shown here is derived from an EMBL/GenBank/DDBJ whole genome shotgun (WGS) entry which is preliminary data.</text>
</comment>
<dbReference type="Pfam" id="PF13193">
    <property type="entry name" value="AMP-binding_C"/>
    <property type="match status" value="1"/>
</dbReference>
<sequence>MQELLDTVVSLSTQKRKALAALLKKQGVNLYGVTPIFPRDPAEPVLLSYAQQRLWILSQLGEVGSAYNLSSVLRFKGHLDTQALQRSFEALIKRHETLRTTFRLEREQAVQVIHPHVPFELAVEVLVQADDSYLRQRVEAEAHLPFDLQQGPLLRVRLLRLAADEHVLVLTLHHIVSDGWSMPVMVNELVQLYHGYSQGQPVELPTLPVQYADYATWQRHWMEAGEQERQLAYWTAQLGEEQPVLELPTDRPRPAVSSHKGARVKVALDQQLAGALKQLAQQQGVTPFMLLLASFQALLHRYSGQPDIRVGVPVANRNRVETERLIGFFVNTQVLRAEFDLQMTFIDLLQQVKQRALGAQAHQDLPFEQLVEALQVERNLGHSPLFQVMYNHQTQAKGERRSLQGLQMEELVWDSHTAKFDLTLDTFEHEQGIGAALTYATDLFDAATIEGMARHWLNLLQGIVCEPGQRVADLPLLDVPERHIIVRDWNATEADFPAGHSIHQLIEAQVFATPDAPALAFGEQTLSYAELNRRSNQLAHKLRKQGVGPDVLVGIAMERSLEMVIGLLGILKAGGAYVPLDPEYPQDRLSYMFEDSGIALLLTQSHLHEALPIPAGLRSLDLDTENFDGYSDANPNIDVAPLNLAYVIYTSGSTGRPKGAGNSHQALVNRLCWMQKAYGLDASDSVLQKTPFSFDVSVWEFFWPLMTGARLVMAQPGAHRDPQLLVETINHYGISTLHFVPSMLQAFMTHEAVESCISLKRVVCSGEALPAELARQTLQRLPAAGLYNLYGPTEAAIDVTHWTCQPDESISVPIGQPIDNLKTHILEGSLQPAVRGSAGELYLGGVGLARGYHQRPALTAERFVPDPFSDNGGRLYRTGDLARYRADGVIDYAGRIDHQVKIRGLRIELGEIEARLLELPSVQEAVVLAQDGPSGKQLVGYVVPADSMQDEGALRDSLREALKAGLPDYMVPAHLLLLGKLPVTPNGKLDRKALPQPDASQLQGEYIAPQNALEQQIAAIWADVLKVERVGLGDHFFLQGGHSLLAVSVIARIRQHLGLDVQLLTLFEAPVLRDFAKRAEHGERAQAAVIECVSRAKPLALSYAQQRQWFLWQWAPHSATYNIPAALKLAGALDIAALQQAFGALIERHETLRTTFRLDDEQAVQVIHGQLPFELVVEEQAYADEAAVRAWVETEAGKPFDLEQGPLLRAGLLRLAADQHVLVLTLHHIVADGWS</sequence>
<dbReference type="Gene3D" id="3.40.50.980">
    <property type="match status" value="2"/>
</dbReference>
<keyword evidence="3" id="KW-1185">Reference proteome</keyword>
<dbReference type="InterPro" id="IPR001242">
    <property type="entry name" value="Condensation_dom"/>
</dbReference>
<dbReference type="PANTHER" id="PTHR45398">
    <property type="match status" value="1"/>
</dbReference>
<dbReference type="Pfam" id="PF00668">
    <property type="entry name" value="Condensation"/>
    <property type="match status" value="2"/>
</dbReference>
<dbReference type="Proteomes" id="UP000234744">
    <property type="component" value="Unassembled WGS sequence"/>
</dbReference>
<dbReference type="InterPro" id="IPR009081">
    <property type="entry name" value="PP-bd_ACP"/>
</dbReference>
<dbReference type="NCBIfam" id="TIGR01733">
    <property type="entry name" value="AA-adenyl-dom"/>
    <property type="match status" value="1"/>
</dbReference>
<dbReference type="InterPro" id="IPR036736">
    <property type="entry name" value="ACP-like_sf"/>
</dbReference>
<accession>A0ABX4TVF6</accession>
<dbReference type="InterPro" id="IPR025110">
    <property type="entry name" value="AMP-bd_C"/>
</dbReference>